<name>A0AAD8KG27_TARER</name>
<gene>
    <name evidence="1" type="ORF">QVD17_29122</name>
</gene>
<reference evidence="1" key="1">
    <citation type="journal article" date="2023" name="bioRxiv">
        <title>Improved chromosome-level genome assembly for marigold (Tagetes erecta).</title>
        <authorList>
            <person name="Jiang F."/>
            <person name="Yuan L."/>
            <person name="Wang S."/>
            <person name="Wang H."/>
            <person name="Xu D."/>
            <person name="Wang A."/>
            <person name="Fan W."/>
        </authorList>
    </citation>
    <scope>NUCLEOTIDE SEQUENCE</scope>
    <source>
        <strain evidence="1">WSJ</strain>
        <tissue evidence="1">Leaf</tissue>
    </source>
</reference>
<evidence type="ECO:0000313" key="2">
    <source>
        <dbReference type="Proteomes" id="UP001229421"/>
    </source>
</evidence>
<dbReference type="AlphaFoldDB" id="A0AAD8KG27"/>
<dbReference type="Proteomes" id="UP001229421">
    <property type="component" value="Unassembled WGS sequence"/>
</dbReference>
<evidence type="ECO:0000313" key="1">
    <source>
        <dbReference type="EMBL" id="KAK1419787.1"/>
    </source>
</evidence>
<keyword evidence="2" id="KW-1185">Reference proteome</keyword>
<comment type="caution">
    <text evidence="1">The sequence shown here is derived from an EMBL/GenBank/DDBJ whole genome shotgun (WGS) entry which is preliminary data.</text>
</comment>
<sequence>MLYTRRQLGHASSAGPSPIGCVLQSNQNTKPLPLRCGYIKISNWGLTTIIDSKKLNHQRLQIDTSHQSSSLPVSNHPIRSIKHQQLIRLIQEVTKSRTIRVSFVS</sequence>
<protein>
    <submittedName>
        <fullName evidence="1">Uncharacterized protein</fullName>
    </submittedName>
</protein>
<proteinExistence type="predicted"/>
<accession>A0AAD8KG27</accession>
<organism evidence="1 2">
    <name type="scientific">Tagetes erecta</name>
    <name type="common">African marigold</name>
    <dbReference type="NCBI Taxonomy" id="13708"/>
    <lineage>
        <taxon>Eukaryota</taxon>
        <taxon>Viridiplantae</taxon>
        <taxon>Streptophyta</taxon>
        <taxon>Embryophyta</taxon>
        <taxon>Tracheophyta</taxon>
        <taxon>Spermatophyta</taxon>
        <taxon>Magnoliopsida</taxon>
        <taxon>eudicotyledons</taxon>
        <taxon>Gunneridae</taxon>
        <taxon>Pentapetalae</taxon>
        <taxon>asterids</taxon>
        <taxon>campanulids</taxon>
        <taxon>Asterales</taxon>
        <taxon>Asteraceae</taxon>
        <taxon>Asteroideae</taxon>
        <taxon>Heliantheae alliance</taxon>
        <taxon>Tageteae</taxon>
        <taxon>Tagetes</taxon>
    </lineage>
</organism>
<dbReference type="EMBL" id="JAUHHV010000007">
    <property type="protein sequence ID" value="KAK1419787.1"/>
    <property type="molecule type" value="Genomic_DNA"/>
</dbReference>